<keyword evidence="2" id="KW-0575">Peroxidase</keyword>
<keyword evidence="10" id="KW-1185">Reference proteome</keyword>
<gene>
    <name evidence="9" type="ORF">M407DRAFT_245302</name>
    <name evidence="8" type="ORF">M407DRAFT_247051</name>
</gene>
<keyword evidence="5" id="KW-0676">Redox-active center</keyword>
<organism evidence="8 10">
    <name type="scientific">Tulasnella calospora MUT 4182</name>
    <dbReference type="NCBI Taxonomy" id="1051891"/>
    <lineage>
        <taxon>Eukaryota</taxon>
        <taxon>Fungi</taxon>
        <taxon>Dikarya</taxon>
        <taxon>Basidiomycota</taxon>
        <taxon>Agaricomycotina</taxon>
        <taxon>Agaricomycetes</taxon>
        <taxon>Cantharellales</taxon>
        <taxon>Tulasnellaceae</taxon>
        <taxon>Tulasnella</taxon>
    </lineage>
</organism>
<name>A0A0C3PNZ0_9AGAM</name>
<dbReference type="PANTHER" id="PTHR10430">
    <property type="entry name" value="PEROXIREDOXIN"/>
    <property type="match status" value="1"/>
</dbReference>
<evidence type="ECO:0000313" key="10">
    <source>
        <dbReference type="Proteomes" id="UP000054248"/>
    </source>
</evidence>
<dbReference type="GO" id="GO:0034599">
    <property type="term" value="P:cellular response to oxidative stress"/>
    <property type="evidence" value="ECO:0007669"/>
    <property type="project" value="InterPro"/>
</dbReference>
<evidence type="ECO:0000256" key="1">
    <source>
        <dbReference type="ARBA" id="ARBA00010505"/>
    </source>
</evidence>
<dbReference type="STRING" id="1051891.A0A0C3PNZ0"/>
<dbReference type="PROSITE" id="PS51352">
    <property type="entry name" value="THIOREDOXIN_2"/>
    <property type="match status" value="1"/>
</dbReference>
<proteinExistence type="inferred from homology"/>
<comment type="similarity">
    <text evidence="1">Belongs to the peroxiredoxin family. Prx5 subfamily.</text>
</comment>
<dbReference type="AlphaFoldDB" id="A0A0C3PNZ0"/>
<accession>A0A0C3PNZ0</accession>
<dbReference type="OrthoDB" id="1882547at2759"/>
<evidence type="ECO:0000256" key="3">
    <source>
        <dbReference type="ARBA" id="ARBA00022862"/>
    </source>
</evidence>
<reference evidence="8" key="3">
    <citation type="submission" date="2015-02" db="EMBL/GenBank/DDBJ databases">
        <title>Evolutionary Origins and Diversification of the Mycorrhizal Mutualists.</title>
        <authorList>
            <consortium name="DOE Joint Genome Institute"/>
            <consortium name="Mycorrhizal Genomics Consortium"/>
            <person name="Kohler A."/>
            <person name="Kuo A."/>
            <person name="Nagy L.G."/>
            <person name="Floudas D."/>
            <person name="Copeland A."/>
            <person name="Barry K.W."/>
            <person name="Cichocki N."/>
            <person name="Veneault-Fourrey C."/>
            <person name="LaButti K."/>
            <person name="Lindquist E.A."/>
            <person name="Lipzen A."/>
            <person name="Lundell T."/>
            <person name="Morin E."/>
            <person name="Murat C."/>
            <person name="Riley R."/>
            <person name="Ohm R."/>
            <person name="Sun H."/>
            <person name="Tunlid A."/>
            <person name="Henrissat B."/>
            <person name="Grigoriev I.V."/>
            <person name="Hibbett D.S."/>
            <person name="Martin F."/>
        </authorList>
    </citation>
    <scope>NUCLEOTIDE SEQUENCE</scope>
    <source>
        <strain evidence="8">MUT 4182</strain>
    </source>
</reference>
<keyword evidence="4" id="KW-0560">Oxidoreductase</keyword>
<dbReference type="EMBL" id="KN823650">
    <property type="protein sequence ID" value="KIO16170.1"/>
    <property type="molecule type" value="Genomic_DNA"/>
</dbReference>
<dbReference type="SUPFAM" id="SSF52833">
    <property type="entry name" value="Thioredoxin-like"/>
    <property type="match status" value="1"/>
</dbReference>
<evidence type="ECO:0000259" key="7">
    <source>
        <dbReference type="PROSITE" id="PS51352"/>
    </source>
</evidence>
<reference evidence="8 10" key="1">
    <citation type="submission" date="2014-04" db="EMBL/GenBank/DDBJ databases">
        <authorList>
            <consortium name="DOE Joint Genome Institute"/>
            <person name="Kuo A."/>
            <person name="Girlanda M."/>
            <person name="Perotto S."/>
            <person name="Kohler A."/>
            <person name="Nagy L.G."/>
            <person name="Floudas D."/>
            <person name="Copeland A."/>
            <person name="Barry K.W."/>
            <person name="Cichocki N."/>
            <person name="Veneault-Fourrey C."/>
            <person name="LaButti K."/>
            <person name="Lindquist E.A."/>
            <person name="Lipzen A."/>
            <person name="Lundell T."/>
            <person name="Morin E."/>
            <person name="Murat C."/>
            <person name="Sun H."/>
            <person name="Tunlid A."/>
            <person name="Henrissat B."/>
            <person name="Grigoriev I.V."/>
            <person name="Hibbett D.S."/>
            <person name="Martin F."/>
            <person name="Nordberg H.P."/>
            <person name="Cantor M.N."/>
            <person name="Hua S.X."/>
        </authorList>
    </citation>
    <scope>NUCLEOTIDE SEQUENCE [LARGE SCALE GENOMIC DNA]</scope>
    <source>
        <strain evidence="8 10">MUT 4182</strain>
    </source>
</reference>
<dbReference type="GO" id="GO:0005777">
    <property type="term" value="C:peroxisome"/>
    <property type="evidence" value="ECO:0007669"/>
    <property type="project" value="TreeGrafter"/>
</dbReference>
<protein>
    <recommendedName>
        <fullName evidence="7">Thioredoxin domain-containing protein</fullName>
    </recommendedName>
</protein>
<dbReference type="InterPro" id="IPR036249">
    <property type="entry name" value="Thioredoxin-like_sf"/>
</dbReference>
<dbReference type="Gene3D" id="3.40.30.10">
    <property type="entry name" value="Glutaredoxin"/>
    <property type="match status" value="1"/>
</dbReference>
<dbReference type="GO" id="GO:0042744">
    <property type="term" value="P:hydrogen peroxide catabolic process"/>
    <property type="evidence" value="ECO:0007669"/>
    <property type="project" value="TreeGrafter"/>
</dbReference>
<dbReference type="Pfam" id="PF08534">
    <property type="entry name" value="Redoxin"/>
    <property type="match status" value="1"/>
</dbReference>
<dbReference type="InterPro" id="IPR013740">
    <property type="entry name" value="Redoxin"/>
</dbReference>
<feature type="active site" description="Cysteine sulfenic acid (-SOH) intermediate" evidence="6">
    <location>
        <position position="67"/>
    </location>
</feature>
<feature type="domain" description="Thioredoxin" evidence="7">
    <location>
        <begin position="25"/>
        <end position="122"/>
    </location>
</feature>
<dbReference type="EMBL" id="KN823120">
    <property type="protein sequence ID" value="KIO22050.1"/>
    <property type="molecule type" value="Genomic_DNA"/>
</dbReference>
<dbReference type="HOGENOM" id="CLU_072440_1_2_1"/>
<evidence type="ECO:0000256" key="6">
    <source>
        <dbReference type="PIRSR" id="PIRSR637944-1"/>
    </source>
</evidence>
<dbReference type="GO" id="GO:0005739">
    <property type="term" value="C:mitochondrion"/>
    <property type="evidence" value="ECO:0007669"/>
    <property type="project" value="TreeGrafter"/>
</dbReference>
<evidence type="ECO:0000313" key="9">
    <source>
        <dbReference type="EMBL" id="KIO22050.1"/>
    </source>
</evidence>
<dbReference type="PANTHER" id="PTHR10430:SF39">
    <property type="entry name" value="PEROXISOMAL MEMBRANE ASSOCIATED PROTEIN 20"/>
    <property type="match status" value="1"/>
</dbReference>
<evidence type="ECO:0000313" key="8">
    <source>
        <dbReference type="EMBL" id="KIO16170.1"/>
    </source>
</evidence>
<reference evidence="10" key="2">
    <citation type="submission" date="2015-01" db="EMBL/GenBank/DDBJ databases">
        <title>Evolutionary Origins and Diversification of the Mycorrhizal Mutualists.</title>
        <authorList>
            <consortium name="DOE Joint Genome Institute"/>
            <consortium name="Mycorrhizal Genomics Consortium"/>
            <person name="Kohler A."/>
            <person name="Kuo A."/>
            <person name="Nagy L.G."/>
            <person name="Floudas D."/>
            <person name="Copeland A."/>
            <person name="Barry K.W."/>
            <person name="Cichocki N."/>
            <person name="Veneault-Fourrey C."/>
            <person name="LaButti K."/>
            <person name="Lindquist E.A."/>
            <person name="Lipzen A."/>
            <person name="Lundell T."/>
            <person name="Morin E."/>
            <person name="Murat C."/>
            <person name="Riley R."/>
            <person name="Ohm R."/>
            <person name="Sun H."/>
            <person name="Tunlid A."/>
            <person name="Henrissat B."/>
            <person name="Grigoriev I.V."/>
            <person name="Hibbett D.S."/>
            <person name="Martin F."/>
        </authorList>
    </citation>
    <scope>NUCLEOTIDE SEQUENCE [LARGE SCALE GENOMIC DNA]</scope>
    <source>
        <strain evidence="9 10">MUT 4182</strain>
    </source>
</reference>
<dbReference type="Proteomes" id="UP000054248">
    <property type="component" value="Unassembled WGS sequence"/>
</dbReference>
<keyword evidence="3" id="KW-0049">Antioxidant</keyword>
<evidence type="ECO:0000256" key="4">
    <source>
        <dbReference type="ARBA" id="ARBA00023002"/>
    </source>
</evidence>
<dbReference type="GO" id="GO:0008379">
    <property type="term" value="F:thioredoxin peroxidase activity"/>
    <property type="evidence" value="ECO:0007669"/>
    <property type="project" value="InterPro"/>
</dbReference>
<evidence type="ECO:0000256" key="2">
    <source>
        <dbReference type="ARBA" id="ARBA00022559"/>
    </source>
</evidence>
<dbReference type="InterPro" id="IPR013766">
    <property type="entry name" value="Thioredoxin_domain"/>
</dbReference>
<dbReference type="InterPro" id="IPR037944">
    <property type="entry name" value="PRX5-like"/>
</dbReference>
<dbReference type="GO" id="GO:0005829">
    <property type="term" value="C:cytosol"/>
    <property type="evidence" value="ECO:0007669"/>
    <property type="project" value="TreeGrafter"/>
</dbReference>
<evidence type="ECO:0000256" key="5">
    <source>
        <dbReference type="ARBA" id="ARBA00023284"/>
    </source>
</evidence>
<dbReference type="GO" id="GO:0045454">
    <property type="term" value="P:cell redox homeostasis"/>
    <property type="evidence" value="ECO:0007669"/>
    <property type="project" value="TreeGrafter"/>
</dbReference>
<sequence>MSGLIAQAAKIGHTAAVNLLSRSQIKEGDEIPKILLKDNPETATVKVHDIPGKILIVGVPGAFTPPCSSQVPGYIENYQKFVDKGFGGIYIVAVNDAFVVNAWKEKLAPQGTPVQFVADDTV</sequence>